<keyword evidence="3" id="KW-1185">Reference proteome</keyword>
<organism evidence="2 3">
    <name type="scientific">Haloflavibacter putidus</name>
    <dbReference type="NCBI Taxonomy" id="2576776"/>
    <lineage>
        <taxon>Bacteria</taxon>
        <taxon>Pseudomonadati</taxon>
        <taxon>Bacteroidota</taxon>
        <taxon>Flavobacteriia</taxon>
        <taxon>Flavobacteriales</taxon>
        <taxon>Flavobacteriaceae</taxon>
        <taxon>Haloflavibacter</taxon>
    </lineage>
</organism>
<dbReference type="RefSeq" id="WP_141421463.1">
    <property type="nucleotide sequence ID" value="NZ_VIAR01000005.1"/>
</dbReference>
<feature type="transmembrane region" description="Helical" evidence="1">
    <location>
        <begin position="15"/>
        <end position="38"/>
    </location>
</feature>
<proteinExistence type="predicted"/>
<keyword evidence="1" id="KW-0812">Transmembrane</keyword>
<dbReference type="AlphaFoldDB" id="A0A507ZW59"/>
<accession>A0A507ZW59</accession>
<feature type="transmembrane region" description="Helical" evidence="1">
    <location>
        <begin position="72"/>
        <end position="93"/>
    </location>
</feature>
<reference evidence="2 3" key="1">
    <citation type="submission" date="2019-06" db="EMBL/GenBank/DDBJ databases">
        <title>Flavibacter putida gen. nov., sp. nov., a novel marine bacterium of the family Flavobacteriaceae isolated from coastal seawater.</title>
        <authorList>
            <person name="Feng X."/>
        </authorList>
    </citation>
    <scope>NUCLEOTIDE SEQUENCE [LARGE SCALE GENOMIC DNA]</scope>
    <source>
        <strain evidence="2 3">PLHSN227</strain>
    </source>
</reference>
<gene>
    <name evidence="2" type="ORF">FKR84_06350</name>
</gene>
<keyword evidence="1" id="KW-1133">Transmembrane helix</keyword>
<keyword evidence="1" id="KW-0472">Membrane</keyword>
<evidence type="ECO:0000313" key="2">
    <source>
        <dbReference type="EMBL" id="TQD39015.1"/>
    </source>
</evidence>
<sequence length="95" mass="10524">MELYKKIFSDFGSEYYMHATLGIILSSCLGAAAAMLILTSGHQLPQMVQLFWITAVCMSFNAAVLANVKKDIVFTLLIISLISSALFILYHVFTL</sequence>
<dbReference type="Proteomes" id="UP000317169">
    <property type="component" value="Unassembled WGS sequence"/>
</dbReference>
<name>A0A507ZW59_9FLAO</name>
<dbReference type="EMBL" id="VIAR01000005">
    <property type="protein sequence ID" value="TQD39015.1"/>
    <property type="molecule type" value="Genomic_DNA"/>
</dbReference>
<evidence type="ECO:0000313" key="3">
    <source>
        <dbReference type="Proteomes" id="UP000317169"/>
    </source>
</evidence>
<evidence type="ECO:0000256" key="1">
    <source>
        <dbReference type="SAM" id="Phobius"/>
    </source>
</evidence>
<feature type="transmembrane region" description="Helical" evidence="1">
    <location>
        <begin position="50"/>
        <end position="66"/>
    </location>
</feature>
<dbReference type="PROSITE" id="PS51257">
    <property type="entry name" value="PROKAR_LIPOPROTEIN"/>
    <property type="match status" value="1"/>
</dbReference>
<comment type="caution">
    <text evidence="2">The sequence shown here is derived from an EMBL/GenBank/DDBJ whole genome shotgun (WGS) entry which is preliminary data.</text>
</comment>
<dbReference type="OrthoDB" id="1467832at2"/>
<protein>
    <submittedName>
        <fullName evidence="2">Uncharacterized protein</fullName>
    </submittedName>
</protein>